<evidence type="ECO:0000313" key="6">
    <source>
        <dbReference type="EMBL" id="EYC50494.1"/>
    </source>
</evidence>
<protein>
    <submittedName>
        <fullName evidence="6">LysR family transcriptional regulator</fullName>
    </submittedName>
</protein>
<evidence type="ECO:0000256" key="4">
    <source>
        <dbReference type="ARBA" id="ARBA00023163"/>
    </source>
</evidence>
<dbReference type="Pfam" id="PF03466">
    <property type="entry name" value="LysR_substrate"/>
    <property type="match status" value="1"/>
</dbReference>
<dbReference type="PANTHER" id="PTHR30537:SF31">
    <property type="entry name" value="TRANSCRIPTIONAL REGULATOR, LYSR FAMILY"/>
    <property type="match status" value="1"/>
</dbReference>
<dbReference type="Gene3D" id="3.40.190.290">
    <property type="match status" value="1"/>
</dbReference>
<organism evidence="6 7">
    <name type="scientific">Hylemonella gracilis str. Niagara R</name>
    <dbReference type="NCBI Taxonomy" id="1458275"/>
    <lineage>
        <taxon>Bacteria</taxon>
        <taxon>Pseudomonadati</taxon>
        <taxon>Pseudomonadota</taxon>
        <taxon>Betaproteobacteria</taxon>
        <taxon>Burkholderiales</taxon>
        <taxon>Comamonadaceae</taxon>
        <taxon>Hylemonella</taxon>
    </lineage>
</organism>
<dbReference type="GO" id="GO:0043565">
    <property type="term" value="F:sequence-specific DNA binding"/>
    <property type="evidence" value="ECO:0007669"/>
    <property type="project" value="TreeGrafter"/>
</dbReference>
<dbReference type="InterPro" id="IPR005119">
    <property type="entry name" value="LysR_subst-bd"/>
</dbReference>
<dbReference type="GO" id="GO:0003700">
    <property type="term" value="F:DNA-binding transcription factor activity"/>
    <property type="evidence" value="ECO:0007669"/>
    <property type="project" value="InterPro"/>
</dbReference>
<dbReference type="SUPFAM" id="SSF53850">
    <property type="entry name" value="Periplasmic binding protein-like II"/>
    <property type="match status" value="1"/>
</dbReference>
<sequence>MAMNLNDLQFFVASVDAGGFAAAARRLGVPKSTVSKRVAMLEDSLSARLIQRSSRRFVLTDVGTAVLDHARAALIEAEAAQAVVRERQAEPSGLVRVTSSIPTAQGLLARHLPTLALRYPRLQLQLEVTDRFVDLVQEGYDLALRSHRAPLPDSGLLQRRLLVEAIVLVAAPAYLASAPRLVQPQDLVDHAGLLVGRQATVWRLEASGAAFCEVAPRPVMVANESVVLMEAARAGLGIACLPEPLCEPAFASGALRRVLPDWHAGNITTTAVMPHRRGQLPAVRAVLEFLVACTAATSPD</sequence>
<keyword evidence="2" id="KW-0805">Transcription regulation</keyword>
<comment type="similarity">
    <text evidence="1">Belongs to the LysR transcriptional regulatory family.</text>
</comment>
<evidence type="ECO:0000313" key="7">
    <source>
        <dbReference type="Proteomes" id="UP000023268"/>
    </source>
</evidence>
<gene>
    <name evidence="6" type="ORF">AZ34_05070</name>
</gene>
<accession>A0A016XEI4</accession>
<dbReference type="Pfam" id="PF00126">
    <property type="entry name" value="HTH_1"/>
    <property type="match status" value="1"/>
</dbReference>
<dbReference type="Gene3D" id="1.10.10.10">
    <property type="entry name" value="Winged helix-like DNA-binding domain superfamily/Winged helix DNA-binding domain"/>
    <property type="match status" value="1"/>
</dbReference>
<dbReference type="GO" id="GO:0006351">
    <property type="term" value="P:DNA-templated transcription"/>
    <property type="evidence" value="ECO:0007669"/>
    <property type="project" value="TreeGrafter"/>
</dbReference>
<name>A0A016XEI4_9BURK</name>
<evidence type="ECO:0000259" key="5">
    <source>
        <dbReference type="PROSITE" id="PS50931"/>
    </source>
</evidence>
<dbReference type="PROSITE" id="PS50931">
    <property type="entry name" value="HTH_LYSR"/>
    <property type="match status" value="1"/>
</dbReference>
<dbReference type="STRING" id="1458275.AZ34_05070"/>
<dbReference type="EMBL" id="JEMG01000001">
    <property type="protein sequence ID" value="EYC50494.1"/>
    <property type="molecule type" value="Genomic_DNA"/>
</dbReference>
<dbReference type="SUPFAM" id="SSF46785">
    <property type="entry name" value="Winged helix' DNA-binding domain"/>
    <property type="match status" value="1"/>
</dbReference>
<reference evidence="6 7" key="1">
    <citation type="submission" date="2014-02" db="EMBL/GenBank/DDBJ databases">
        <title>Draft Genome of Hylemonella gracilis isolated from the Niagara River.</title>
        <authorList>
            <person name="Pawlowski D.R."/>
            <person name="Koudelka G.B."/>
        </authorList>
    </citation>
    <scope>NUCLEOTIDE SEQUENCE [LARGE SCALE GENOMIC DNA]</scope>
    <source>
        <strain evidence="6 7">Niagara R</strain>
    </source>
</reference>
<evidence type="ECO:0000256" key="1">
    <source>
        <dbReference type="ARBA" id="ARBA00009437"/>
    </source>
</evidence>
<dbReference type="InterPro" id="IPR058163">
    <property type="entry name" value="LysR-type_TF_proteobact-type"/>
</dbReference>
<keyword evidence="4" id="KW-0804">Transcription</keyword>
<dbReference type="CDD" id="cd08422">
    <property type="entry name" value="PBP2_CrgA_like"/>
    <property type="match status" value="1"/>
</dbReference>
<evidence type="ECO:0000256" key="2">
    <source>
        <dbReference type="ARBA" id="ARBA00023015"/>
    </source>
</evidence>
<evidence type="ECO:0000256" key="3">
    <source>
        <dbReference type="ARBA" id="ARBA00023125"/>
    </source>
</evidence>
<dbReference type="FunFam" id="1.10.10.10:FF:000001">
    <property type="entry name" value="LysR family transcriptional regulator"/>
    <property type="match status" value="1"/>
</dbReference>
<dbReference type="eggNOG" id="COG0583">
    <property type="taxonomic scope" value="Bacteria"/>
</dbReference>
<dbReference type="InterPro" id="IPR036388">
    <property type="entry name" value="WH-like_DNA-bd_sf"/>
</dbReference>
<dbReference type="PANTHER" id="PTHR30537">
    <property type="entry name" value="HTH-TYPE TRANSCRIPTIONAL REGULATOR"/>
    <property type="match status" value="1"/>
</dbReference>
<comment type="caution">
    <text evidence="6">The sequence shown here is derived from an EMBL/GenBank/DDBJ whole genome shotgun (WGS) entry which is preliminary data.</text>
</comment>
<dbReference type="InterPro" id="IPR036390">
    <property type="entry name" value="WH_DNA-bd_sf"/>
</dbReference>
<dbReference type="AlphaFoldDB" id="A0A016XEI4"/>
<feature type="domain" description="HTH lysR-type" evidence="5">
    <location>
        <begin position="3"/>
        <end position="60"/>
    </location>
</feature>
<dbReference type="InterPro" id="IPR000847">
    <property type="entry name" value="LysR_HTH_N"/>
</dbReference>
<keyword evidence="3" id="KW-0238">DNA-binding</keyword>
<proteinExistence type="inferred from homology"/>
<dbReference type="Proteomes" id="UP000023268">
    <property type="component" value="Unassembled WGS sequence"/>
</dbReference>